<dbReference type="SMART" id="SM00034">
    <property type="entry name" value="CLECT"/>
    <property type="match status" value="2"/>
</dbReference>
<feature type="domain" description="C-type lectin" evidence="4">
    <location>
        <begin position="182"/>
        <end position="305"/>
    </location>
</feature>
<dbReference type="InterPro" id="IPR016187">
    <property type="entry name" value="CTDL_fold"/>
</dbReference>
<protein>
    <recommendedName>
        <fullName evidence="4">C-type lectin domain-containing protein</fullName>
    </recommendedName>
</protein>
<dbReference type="InterPro" id="IPR051527">
    <property type="entry name" value="KLR_subfamily_B"/>
</dbReference>
<evidence type="ECO:0000259" key="4">
    <source>
        <dbReference type="PROSITE" id="PS50041"/>
    </source>
</evidence>
<dbReference type="EMBL" id="CAXKWB010040743">
    <property type="protein sequence ID" value="CAL4155517.1"/>
    <property type="molecule type" value="Genomic_DNA"/>
</dbReference>
<feature type="chain" id="PRO_5043741147" description="C-type lectin domain-containing protein" evidence="3">
    <location>
        <begin position="21"/>
        <end position="311"/>
    </location>
</feature>
<dbReference type="AlphaFoldDB" id="A0AAV2S002"/>
<dbReference type="Proteomes" id="UP001497623">
    <property type="component" value="Unassembled WGS sequence"/>
</dbReference>
<evidence type="ECO:0000313" key="5">
    <source>
        <dbReference type="EMBL" id="CAL4155517.1"/>
    </source>
</evidence>
<keyword evidence="1" id="KW-0472">Membrane</keyword>
<gene>
    <name evidence="5" type="ORF">MNOR_LOCUS31521</name>
</gene>
<dbReference type="SUPFAM" id="SSF56436">
    <property type="entry name" value="C-type lectin-like"/>
    <property type="match status" value="2"/>
</dbReference>
<keyword evidence="6" id="KW-1185">Reference proteome</keyword>
<keyword evidence="1" id="KW-0812">Transmembrane</keyword>
<keyword evidence="2" id="KW-1015">Disulfide bond</keyword>
<dbReference type="PANTHER" id="PTHR46784:SF1">
    <property type="entry name" value="KILLER CELL LECTIN-LIKE RECEPTOR SUBFAMILY B MEMBER 1"/>
    <property type="match status" value="1"/>
</dbReference>
<reference evidence="5 6" key="1">
    <citation type="submission" date="2024-05" db="EMBL/GenBank/DDBJ databases">
        <authorList>
            <person name="Wallberg A."/>
        </authorList>
    </citation>
    <scope>NUCLEOTIDE SEQUENCE [LARGE SCALE GENOMIC DNA]</scope>
</reference>
<name>A0AAV2S002_MEGNR</name>
<dbReference type="PANTHER" id="PTHR46784">
    <property type="entry name" value="KILLER CELL LECTIN-LIKE RECEPTOR SUBFAMILY B MEMBER 1"/>
    <property type="match status" value="1"/>
</dbReference>
<dbReference type="Gene3D" id="3.10.100.10">
    <property type="entry name" value="Mannose-Binding Protein A, subunit A"/>
    <property type="match status" value="2"/>
</dbReference>
<feature type="domain" description="C-type lectin" evidence="4">
    <location>
        <begin position="29"/>
        <end position="153"/>
    </location>
</feature>
<sequence length="311" mass="34787">MWSSVVIEVLVLALVAAGQSSCPPPFQAAGGTCLYMGADSMSWADARDYCATLSAESEISQLATFPTCDEFSLATYWLNVNSVPGSDLWVGAVKASYPNNWIWITLEHLQTGVPMWAYSEGHDDGMDCGSMSKNFKHKIACSFCEELKQPLCEIKQKATLPVKAVLPEPKEILECPGQAVQVGDGCYEFSREEDHYTNAVDECSRDDHQLFFPETCEEFTHMAHYLETVGQDKVYWVGAEDISGYGEWTWANGNNIPGGAPYWAYDQPQHVLEDAPLKYCGVMDHLVRYYLADDYCNDKHHWICKVLPSTL</sequence>
<keyword evidence="3" id="KW-0732">Signal</keyword>
<dbReference type="GO" id="GO:0005886">
    <property type="term" value="C:plasma membrane"/>
    <property type="evidence" value="ECO:0007669"/>
    <property type="project" value="TreeGrafter"/>
</dbReference>
<dbReference type="Pfam" id="PF00059">
    <property type="entry name" value="Lectin_C"/>
    <property type="match status" value="2"/>
</dbReference>
<keyword evidence="1" id="KW-1133">Transmembrane helix</keyword>
<dbReference type="InterPro" id="IPR016186">
    <property type="entry name" value="C-type_lectin-like/link_sf"/>
</dbReference>
<feature type="signal peptide" evidence="3">
    <location>
        <begin position="1"/>
        <end position="20"/>
    </location>
</feature>
<evidence type="ECO:0000256" key="1">
    <source>
        <dbReference type="ARBA" id="ARBA00022989"/>
    </source>
</evidence>
<evidence type="ECO:0000313" key="6">
    <source>
        <dbReference type="Proteomes" id="UP001497623"/>
    </source>
</evidence>
<proteinExistence type="predicted"/>
<dbReference type="PROSITE" id="PS50041">
    <property type="entry name" value="C_TYPE_LECTIN_2"/>
    <property type="match status" value="2"/>
</dbReference>
<accession>A0AAV2S002</accession>
<evidence type="ECO:0000256" key="2">
    <source>
        <dbReference type="ARBA" id="ARBA00023157"/>
    </source>
</evidence>
<comment type="caution">
    <text evidence="5">The sequence shown here is derived from an EMBL/GenBank/DDBJ whole genome shotgun (WGS) entry which is preliminary data.</text>
</comment>
<dbReference type="CDD" id="cd00037">
    <property type="entry name" value="CLECT"/>
    <property type="match status" value="2"/>
</dbReference>
<organism evidence="5 6">
    <name type="scientific">Meganyctiphanes norvegica</name>
    <name type="common">Northern krill</name>
    <name type="synonym">Thysanopoda norvegica</name>
    <dbReference type="NCBI Taxonomy" id="48144"/>
    <lineage>
        <taxon>Eukaryota</taxon>
        <taxon>Metazoa</taxon>
        <taxon>Ecdysozoa</taxon>
        <taxon>Arthropoda</taxon>
        <taxon>Crustacea</taxon>
        <taxon>Multicrustacea</taxon>
        <taxon>Malacostraca</taxon>
        <taxon>Eumalacostraca</taxon>
        <taxon>Eucarida</taxon>
        <taxon>Euphausiacea</taxon>
        <taxon>Euphausiidae</taxon>
        <taxon>Meganyctiphanes</taxon>
    </lineage>
</organism>
<dbReference type="InterPro" id="IPR001304">
    <property type="entry name" value="C-type_lectin-like"/>
</dbReference>
<dbReference type="GO" id="GO:0009986">
    <property type="term" value="C:cell surface"/>
    <property type="evidence" value="ECO:0007669"/>
    <property type="project" value="TreeGrafter"/>
</dbReference>
<dbReference type="GO" id="GO:0038023">
    <property type="term" value="F:signaling receptor activity"/>
    <property type="evidence" value="ECO:0007669"/>
    <property type="project" value="TreeGrafter"/>
</dbReference>
<evidence type="ECO:0000256" key="3">
    <source>
        <dbReference type="SAM" id="SignalP"/>
    </source>
</evidence>